<gene>
    <name evidence="1" type="ORF">D9611_004247</name>
</gene>
<evidence type="ECO:0000313" key="2">
    <source>
        <dbReference type="Proteomes" id="UP000541558"/>
    </source>
</evidence>
<comment type="caution">
    <text evidence="1">The sequence shown here is derived from an EMBL/GenBank/DDBJ whole genome shotgun (WGS) entry which is preliminary data.</text>
</comment>
<organism evidence="1 2">
    <name type="scientific">Ephemerocybe angulata</name>
    <dbReference type="NCBI Taxonomy" id="980116"/>
    <lineage>
        <taxon>Eukaryota</taxon>
        <taxon>Fungi</taxon>
        <taxon>Dikarya</taxon>
        <taxon>Basidiomycota</taxon>
        <taxon>Agaricomycotina</taxon>
        <taxon>Agaricomycetes</taxon>
        <taxon>Agaricomycetidae</taxon>
        <taxon>Agaricales</taxon>
        <taxon>Agaricineae</taxon>
        <taxon>Psathyrellaceae</taxon>
        <taxon>Ephemerocybe</taxon>
    </lineage>
</organism>
<accession>A0A8H5F5L9</accession>
<keyword evidence="2" id="KW-1185">Reference proteome</keyword>
<reference evidence="1 2" key="1">
    <citation type="journal article" date="2020" name="ISME J.">
        <title>Uncovering the hidden diversity of litter-decomposition mechanisms in mushroom-forming fungi.</title>
        <authorList>
            <person name="Floudas D."/>
            <person name="Bentzer J."/>
            <person name="Ahren D."/>
            <person name="Johansson T."/>
            <person name="Persson P."/>
            <person name="Tunlid A."/>
        </authorList>
    </citation>
    <scope>NUCLEOTIDE SEQUENCE [LARGE SCALE GENOMIC DNA]</scope>
    <source>
        <strain evidence="1 2">CBS 175.51</strain>
    </source>
</reference>
<dbReference type="Proteomes" id="UP000541558">
    <property type="component" value="Unassembled WGS sequence"/>
</dbReference>
<dbReference type="AlphaFoldDB" id="A0A8H5F5L9"/>
<sequence>MFYRDFSKLSFAGDYFEFLGKDRIKEKLNESTNLAPFNHVLHLVPEEKGVGYHATNHIRYLN</sequence>
<protein>
    <submittedName>
        <fullName evidence="1">Uncharacterized protein</fullName>
    </submittedName>
</protein>
<dbReference type="EMBL" id="JAACJK010000164">
    <property type="protein sequence ID" value="KAF5324536.1"/>
    <property type="molecule type" value="Genomic_DNA"/>
</dbReference>
<proteinExistence type="predicted"/>
<evidence type="ECO:0000313" key="1">
    <source>
        <dbReference type="EMBL" id="KAF5324536.1"/>
    </source>
</evidence>
<name>A0A8H5F5L9_9AGAR</name>